<evidence type="ECO:0000313" key="3">
    <source>
        <dbReference type="Proteomes" id="UP001189624"/>
    </source>
</evidence>
<dbReference type="AlphaFoldDB" id="A0AA87BC62"/>
<protein>
    <submittedName>
        <fullName evidence="2">Uncharacterized protein</fullName>
    </submittedName>
</protein>
<sequence length="325" mass="36186">MVFTCSEEGESMAMGPERSKPLHNFMLPYLKWGSQRHLRCTKLASDSSTDVGDRRSPAAREFDHPPPGNADARPRLKRPRFLGDEGIDAVREKLMLDLKTEADRMKDAILGKEVAQDNDVIMEEAPPVAVEEEAPPSDPGVRTWNLRTRRAPVAVRIDEKKAGVGTSSSPLRSLAGAGKSPKLRASPEKEEQPVKFSLTLTKKEIEEDFMNLVGHRPPRRPKKRPRNAQKQLDTLFPGQWLSEVSADCYKVPDEAETGKVALRLAKGILLLAAEDAYEADGGFHGWMDLVNNTLNSDDCSKSHMVYYFAFEAVCSFKGEVILLEL</sequence>
<evidence type="ECO:0000313" key="2">
    <source>
        <dbReference type="EMBL" id="CAJ1977510.1"/>
    </source>
</evidence>
<dbReference type="InterPro" id="IPR012438">
    <property type="entry name" value="DUF1639"/>
</dbReference>
<dbReference type="PANTHER" id="PTHR33130:SF43">
    <property type="entry name" value="OS01G0688600 PROTEIN"/>
    <property type="match status" value="1"/>
</dbReference>
<reference evidence="2" key="1">
    <citation type="submission" date="2023-10" db="EMBL/GenBank/DDBJ databases">
        <authorList>
            <person name="Domelevo Entfellner J.-B."/>
        </authorList>
    </citation>
    <scope>NUCLEOTIDE SEQUENCE</scope>
</reference>
<feature type="region of interest" description="Disordered" evidence="1">
    <location>
        <begin position="43"/>
        <end position="77"/>
    </location>
</feature>
<dbReference type="Proteomes" id="UP001189624">
    <property type="component" value="Chromosome 10"/>
</dbReference>
<dbReference type="EMBL" id="OY731407">
    <property type="protein sequence ID" value="CAJ1977510.1"/>
    <property type="molecule type" value="Genomic_DNA"/>
</dbReference>
<evidence type="ECO:0000256" key="1">
    <source>
        <dbReference type="SAM" id="MobiDB-lite"/>
    </source>
</evidence>
<organism evidence="2 3">
    <name type="scientific">Sphenostylis stenocarpa</name>
    <dbReference type="NCBI Taxonomy" id="92480"/>
    <lineage>
        <taxon>Eukaryota</taxon>
        <taxon>Viridiplantae</taxon>
        <taxon>Streptophyta</taxon>
        <taxon>Embryophyta</taxon>
        <taxon>Tracheophyta</taxon>
        <taxon>Spermatophyta</taxon>
        <taxon>Magnoliopsida</taxon>
        <taxon>eudicotyledons</taxon>
        <taxon>Gunneridae</taxon>
        <taxon>Pentapetalae</taxon>
        <taxon>rosids</taxon>
        <taxon>fabids</taxon>
        <taxon>Fabales</taxon>
        <taxon>Fabaceae</taxon>
        <taxon>Papilionoideae</taxon>
        <taxon>50 kb inversion clade</taxon>
        <taxon>NPAAA clade</taxon>
        <taxon>indigoferoid/millettioid clade</taxon>
        <taxon>Phaseoleae</taxon>
        <taxon>Sphenostylis</taxon>
    </lineage>
</organism>
<dbReference type="PANTHER" id="PTHR33130">
    <property type="entry name" value="PUTATIVE (DUF1639)-RELATED"/>
    <property type="match status" value="1"/>
</dbReference>
<dbReference type="Pfam" id="PF07797">
    <property type="entry name" value="DUF1639"/>
    <property type="match status" value="1"/>
</dbReference>
<gene>
    <name evidence="2" type="ORF">AYBTSS11_LOCUS29676</name>
</gene>
<name>A0AA87BC62_9FABA</name>
<feature type="compositionally biased region" description="Basic and acidic residues" evidence="1">
    <location>
        <begin position="51"/>
        <end position="64"/>
    </location>
</feature>
<proteinExistence type="predicted"/>
<accession>A0AA87BC62</accession>
<keyword evidence="3" id="KW-1185">Reference proteome</keyword>
<feature type="region of interest" description="Disordered" evidence="1">
    <location>
        <begin position="158"/>
        <end position="194"/>
    </location>
</feature>
<dbReference type="Gramene" id="rna-AYBTSS11_LOCUS29676">
    <property type="protein sequence ID" value="CAJ1977510.1"/>
    <property type="gene ID" value="gene-AYBTSS11_LOCUS29676"/>
</dbReference>